<sequence length="135" mass="14793">MSELLLSFTVAGVPIPQGSKTVFNGRAVDANAKKLRPWRRQVTAAAKAAMVAAGIAEPFEGPLVLVHEFVFERPKSVKRSHPSVKPDGDKLLRALCDGITDAGVWRDDAQMVRWPGRKVYGPNPGARVSVYREKE</sequence>
<comment type="caution">
    <text evidence="1">The sequence shown here is derived from an EMBL/GenBank/DDBJ whole genome shotgun (WGS) entry which is preliminary data.</text>
</comment>
<keyword evidence="2" id="KW-1185">Reference proteome</keyword>
<organism evidence="1 2">
    <name type="scientific">Leucobacter ruminantium</name>
    <dbReference type="NCBI Taxonomy" id="1289170"/>
    <lineage>
        <taxon>Bacteria</taxon>
        <taxon>Bacillati</taxon>
        <taxon>Actinomycetota</taxon>
        <taxon>Actinomycetes</taxon>
        <taxon>Micrococcales</taxon>
        <taxon>Microbacteriaceae</taxon>
        <taxon>Leucobacter</taxon>
    </lineage>
</organism>
<reference evidence="1" key="1">
    <citation type="submission" date="2021-03" db="EMBL/GenBank/DDBJ databases">
        <title>Leucobacter chromiisoli sp. nov., isolated from chromium-containing soil of chemical plant.</title>
        <authorList>
            <person name="Xu Z."/>
        </authorList>
    </citation>
    <scope>NUCLEOTIDE SEQUENCE</scope>
    <source>
        <strain evidence="1">A2</strain>
    </source>
</reference>
<dbReference type="GO" id="GO:0006310">
    <property type="term" value="P:DNA recombination"/>
    <property type="evidence" value="ECO:0007669"/>
    <property type="project" value="InterPro"/>
</dbReference>
<dbReference type="InterPro" id="IPR008822">
    <property type="entry name" value="Endonuclease_RusA-like"/>
</dbReference>
<evidence type="ECO:0000313" key="2">
    <source>
        <dbReference type="Proteomes" id="UP000664398"/>
    </source>
</evidence>
<dbReference type="InterPro" id="IPR036614">
    <property type="entry name" value="RusA-like_sf"/>
</dbReference>
<accession>A0A939LW36</accession>
<protein>
    <submittedName>
        <fullName evidence="1">RusA family crossover junction endodeoxyribonuclease</fullName>
    </submittedName>
</protein>
<dbReference type="GO" id="GO:0006281">
    <property type="term" value="P:DNA repair"/>
    <property type="evidence" value="ECO:0007669"/>
    <property type="project" value="InterPro"/>
</dbReference>
<dbReference type="EMBL" id="JAGDYL010000019">
    <property type="protein sequence ID" value="MBO1805874.1"/>
    <property type="molecule type" value="Genomic_DNA"/>
</dbReference>
<dbReference type="SUPFAM" id="SSF103084">
    <property type="entry name" value="Holliday junction resolvase RusA"/>
    <property type="match status" value="1"/>
</dbReference>
<gene>
    <name evidence="1" type="ORF">J4H91_11190</name>
</gene>
<dbReference type="AlphaFoldDB" id="A0A939LW36"/>
<dbReference type="GO" id="GO:0000287">
    <property type="term" value="F:magnesium ion binding"/>
    <property type="evidence" value="ECO:0007669"/>
    <property type="project" value="InterPro"/>
</dbReference>
<dbReference type="RefSeq" id="WP_208046344.1">
    <property type="nucleotide sequence ID" value="NZ_JAGDYL010000019.1"/>
</dbReference>
<name>A0A939LW36_9MICO</name>
<dbReference type="Pfam" id="PF05866">
    <property type="entry name" value="RusA"/>
    <property type="match status" value="1"/>
</dbReference>
<evidence type="ECO:0000313" key="1">
    <source>
        <dbReference type="EMBL" id="MBO1805874.1"/>
    </source>
</evidence>
<dbReference type="Gene3D" id="3.30.1330.70">
    <property type="entry name" value="Holliday junction resolvase RusA"/>
    <property type="match status" value="1"/>
</dbReference>
<dbReference type="Proteomes" id="UP000664398">
    <property type="component" value="Unassembled WGS sequence"/>
</dbReference>
<proteinExistence type="predicted"/>